<dbReference type="AlphaFoldDB" id="A0A221SYP1"/>
<dbReference type="Pfam" id="PF13672">
    <property type="entry name" value="PP2C_2"/>
    <property type="match status" value="1"/>
</dbReference>
<proteinExistence type="predicted"/>
<feature type="compositionally biased region" description="Low complexity" evidence="1">
    <location>
        <begin position="360"/>
        <end position="370"/>
    </location>
</feature>
<accession>A0A221SYP1</accession>
<evidence type="ECO:0000256" key="1">
    <source>
        <dbReference type="SAM" id="MobiDB-lite"/>
    </source>
</evidence>
<feature type="domain" description="PPM-type phosphatase" evidence="3">
    <location>
        <begin position="10"/>
        <end position="246"/>
    </location>
</feature>
<keyword evidence="2" id="KW-0472">Membrane</keyword>
<dbReference type="SMART" id="SM00332">
    <property type="entry name" value="PP2Cc"/>
    <property type="match status" value="1"/>
</dbReference>
<dbReference type="InterPro" id="IPR015655">
    <property type="entry name" value="PP2C"/>
</dbReference>
<dbReference type="RefSeq" id="WP_051308141.1">
    <property type="nucleotide sequence ID" value="NZ_CP021081.1"/>
</dbReference>
<protein>
    <submittedName>
        <fullName evidence="4">Serine/threonine protein phosphatase</fullName>
    </submittedName>
</protein>
<dbReference type="CDD" id="cd00143">
    <property type="entry name" value="PP2Cc"/>
    <property type="match status" value="1"/>
</dbReference>
<feature type="transmembrane region" description="Helical" evidence="2">
    <location>
        <begin position="282"/>
        <end position="299"/>
    </location>
</feature>
<feature type="region of interest" description="Disordered" evidence="1">
    <location>
        <begin position="335"/>
        <end position="370"/>
    </location>
</feature>
<evidence type="ECO:0000256" key="2">
    <source>
        <dbReference type="SAM" id="Phobius"/>
    </source>
</evidence>
<dbReference type="PANTHER" id="PTHR47992">
    <property type="entry name" value="PROTEIN PHOSPHATASE"/>
    <property type="match status" value="1"/>
</dbReference>
<reference evidence="4 5" key="1">
    <citation type="submission" date="2017-05" db="EMBL/GenBank/DDBJ databases">
        <title>The complete genome sequence of Deinococcus ficus isolated from the rhizosphere of the Ficus religiosa L. in Taiwan.</title>
        <authorList>
            <person name="Wu K.-M."/>
            <person name="Liao T.-L."/>
            <person name="Liu Y.-M."/>
            <person name="Young C.-C."/>
            <person name="Tsai S.-F."/>
        </authorList>
    </citation>
    <scope>NUCLEOTIDE SEQUENCE [LARGE SCALE GENOMIC DNA]</scope>
    <source>
        <strain evidence="4 5">CC-FR2-10</strain>
    </source>
</reference>
<keyword evidence="2" id="KW-1133">Transmembrane helix</keyword>
<dbReference type="Gene3D" id="3.60.40.10">
    <property type="entry name" value="PPM-type phosphatase domain"/>
    <property type="match status" value="1"/>
</dbReference>
<name>A0A221SYP1_9DEIO</name>
<dbReference type="KEGG" id="dfc:DFI_12605"/>
<feature type="compositionally biased region" description="Basic and acidic residues" evidence="1">
    <location>
        <begin position="349"/>
        <end position="359"/>
    </location>
</feature>
<sequence>MRGPATPSLSFGALSDVGIQRQGGINQDAVLAQSLPNGGLFAVADGMGGHAAGELAANLALDTVRQQLAPGLHRSAAPVRLAEAVQAANMAVLRHAVGEYVGMGTTLLVGLVDRGALLIAHVGDSRAYLLRGGQLYRLTEDHSWVAEQVRLGHLTEEDARQHQWRSVVSNALGAEERVRLELYGLILKTGDRVLLCSDGLSSVVKESALLTQLSAGHPPKDTAQRLIAAANAGGGPDNITAVVVDVEREGRPPGYELPVRRSEGPVHVDVLVNTQKGNSMQTYLLLTLAYFTLLGVILLPSSRTLVGTLGVAVMVGLMVAQRLSLARQARAFLAQPAAARGRPGSPDAPRARTDEDPRRSTGSASSRGGR</sequence>
<evidence type="ECO:0000259" key="3">
    <source>
        <dbReference type="PROSITE" id="PS51746"/>
    </source>
</evidence>
<dbReference type="GO" id="GO:0004722">
    <property type="term" value="F:protein serine/threonine phosphatase activity"/>
    <property type="evidence" value="ECO:0007669"/>
    <property type="project" value="InterPro"/>
</dbReference>
<evidence type="ECO:0000313" key="5">
    <source>
        <dbReference type="Proteomes" id="UP000259030"/>
    </source>
</evidence>
<dbReference type="EMBL" id="CP021081">
    <property type="protein sequence ID" value="ASN81716.1"/>
    <property type="molecule type" value="Genomic_DNA"/>
</dbReference>
<evidence type="ECO:0000313" key="4">
    <source>
        <dbReference type="EMBL" id="ASN81716.1"/>
    </source>
</evidence>
<dbReference type="Proteomes" id="UP000259030">
    <property type="component" value="Chromosome"/>
</dbReference>
<gene>
    <name evidence="4" type="ORF">DFI_12605</name>
</gene>
<keyword evidence="5" id="KW-1185">Reference proteome</keyword>
<dbReference type="PROSITE" id="PS51746">
    <property type="entry name" value="PPM_2"/>
    <property type="match status" value="1"/>
</dbReference>
<dbReference type="SUPFAM" id="SSF81606">
    <property type="entry name" value="PP2C-like"/>
    <property type="match status" value="1"/>
</dbReference>
<dbReference type="InterPro" id="IPR001932">
    <property type="entry name" value="PPM-type_phosphatase-like_dom"/>
</dbReference>
<dbReference type="InterPro" id="IPR036457">
    <property type="entry name" value="PPM-type-like_dom_sf"/>
</dbReference>
<feature type="transmembrane region" description="Helical" evidence="2">
    <location>
        <begin position="305"/>
        <end position="325"/>
    </location>
</feature>
<organism evidence="4 5">
    <name type="scientific">Deinococcus ficus</name>
    <dbReference type="NCBI Taxonomy" id="317577"/>
    <lineage>
        <taxon>Bacteria</taxon>
        <taxon>Thermotogati</taxon>
        <taxon>Deinococcota</taxon>
        <taxon>Deinococci</taxon>
        <taxon>Deinococcales</taxon>
        <taxon>Deinococcaceae</taxon>
        <taxon>Deinococcus</taxon>
    </lineage>
</organism>
<dbReference type="STRING" id="317577.GCA_000419625_01387"/>
<dbReference type="SMART" id="SM00331">
    <property type="entry name" value="PP2C_SIG"/>
    <property type="match status" value="1"/>
</dbReference>
<keyword evidence="2" id="KW-0812">Transmembrane</keyword>